<dbReference type="Proteomes" id="UP000036168">
    <property type="component" value="Unassembled WGS sequence"/>
</dbReference>
<protein>
    <submittedName>
        <fullName evidence="2">Poly-gamma-glutamate hydrolase family protein</fullName>
    </submittedName>
</protein>
<reference evidence="1 3" key="1">
    <citation type="journal article" date="2015" name="Int. J. Syst. Evol. Microbiol.">
        <title>Bacillus glycinifermentans sp. nov., isolated from fermented soybean paste.</title>
        <authorList>
            <person name="Kim S.J."/>
            <person name="Dunlap C.A."/>
            <person name="Kwon S.W."/>
            <person name="Rooney A.P."/>
        </authorList>
    </citation>
    <scope>NUCLEOTIDE SEQUENCE [LARGE SCALE GENOMIC DNA]</scope>
    <source>
        <strain evidence="1 3">GO-13</strain>
    </source>
</reference>
<comment type="caution">
    <text evidence="1">The sequence shown here is derived from an EMBL/GenBank/DDBJ whole genome shotgun (WGS) entry which is preliminary data.</text>
</comment>
<dbReference type="GO" id="GO:0016787">
    <property type="term" value="F:hydrolase activity"/>
    <property type="evidence" value="ECO:0007669"/>
    <property type="project" value="UniProtKB-KW"/>
</dbReference>
<gene>
    <name evidence="1" type="ORF">AB447_212845</name>
    <name evidence="2" type="ORF">P8828_19215</name>
</gene>
<evidence type="ECO:0000313" key="4">
    <source>
        <dbReference type="Proteomes" id="UP001341297"/>
    </source>
</evidence>
<sequence length="236" mass="27099">MKKKVFIYLAIAAVMINGVCRWAEKTSREEFQRQAGDRYANFEELKAHEKNNYSIDYHEEAGSDCLIFSPHGGRIEGGVSELVRAFNDDFSTYLFEGKKDENNSNLHLTSTNFDEPLAMQKIKEYHYTIAFHGYSGDQPHTLVGGTDRRLAKAIVRSLEKSDFSAELVKKDGKFAGTNPENINNESQSGLSVQLEISTAQRKEFFEDFSYKKRAETKTRTFYRYVRAVRKVLEDKC</sequence>
<dbReference type="RefSeq" id="WP_048353535.1">
    <property type="nucleotide sequence ID" value="NZ_CP023481.1"/>
</dbReference>
<evidence type="ECO:0000313" key="1">
    <source>
        <dbReference type="EMBL" id="KRT95372.1"/>
    </source>
</evidence>
<reference evidence="1" key="2">
    <citation type="submission" date="2015-10" db="EMBL/GenBank/DDBJ databases">
        <authorList>
            <person name="Gilbert D.G."/>
        </authorList>
    </citation>
    <scope>NUCLEOTIDE SEQUENCE</scope>
    <source>
        <strain evidence="1">GO-13</strain>
    </source>
</reference>
<reference evidence="2 4" key="3">
    <citation type="submission" date="2023-03" db="EMBL/GenBank/DDBJ databases">
        <title>Agriculturally important microbes genome sequencing.</title>
        <authorList>
            <person name="Dunlap C."/>
        </authorList>
    </citation>
    <scope>NUCLEOTIDE SEQUENCE [LARGE SCALE GENOMIC DNA]</scope>
    <source>
        <strain evidence="2 4">CBP-3203</strain>
    </source>
</reference>
<dbReference type="EMBL" id="LECW02000004">
    <property type="protein sequence ID" value="KRT95372.1"/>
    <property type="molecule type" value="Genomic_DNA"/>
</dbReference>
<dbReference type="Proteomes" id="UP001341297">
    <property type="component" value="Unassembled WGS sequence"/>
</dbReference>
<keyword evidence="4" id="KW-1185">Reference proteome</keyword>
<dbReference type="EMBL" id="JARRTL010000025">
    <property type="protein sequence ID" value="MEC0486892.1"/>
    <property type="molecule type" value="Genomic_DNA"/>
</dbReference>
<dbReference type="InterPro" id="IPR008585">
    <property type="entry name" value="Gamma_PGA_hydro"/>
</dbReference>
<evidence type="ECO:0000313" key="2">
    <source>
        <dbReference type="EMBL" id="MEC0486892.1"/>
    </source>
</evidence>
<dbReference type="PATRIC" id="fig|1664069.3.peg.2522"/>
<dbReference type="STRING" id="1664069.BGLY_3232"/>
<dbReference type="OrthoDB" id="7721587at2"/>
<accession>A0A0J6HL33</accession>
<proteinExistence type="predicted"/>
<dbReference type="Gene3D" id="3.40.630.100">
    <property type="entry name" value="Poly-gamma-glutamate hydrolase, zinc-binding motif"/>
    <property type="match status" value="1"/>
</dbReference>
<evidence type="ECO:0000313" key="3">
    <source>
        <dbReference type="Proteomes" id="UP000036168"/>
    </source>
</evidence>
<dbReference type="AlphaFoldDB" id="A0A0J6ET87"/>
<organism evidence="1 3">
    <name type="scientific">Bacillus glycinifermentans</name>
    <dbReference type="NCBI Taxonomy" id="1664069"/>
    <lineage>
        <taxon>Bacteria</taxon>
        <taxon>Bacillati</taxon>
        <taxon>Bacillota</taxon>
        <taxon>Bacilli</taxon>
        <taxon>Bacillales</taxon>
        <taxon>Bacillaceae</taxon>
        <taxon>Bacillus</taxon>
    </lineage>
</organism>
<dbReference type="Pfam" id="PF05908">
    <property type="entry name" value="Gamma_PGA_hydro"/>
    <property type="match status" value="1"/>
</dbReference>
<accession>A0A0J6ET87</accession>
<dbReference type="InterPro" id="IPR038128">
    <property type="entry name" value="Gamma_PGA_hydro_sf"/>
</dbReference>
<keyword evidence="2" id="KW-0378">Hydrolase</keyword>
<name>A0A0J6ET87_9BACI</name>